<evidence type="ECO:0000256" key="1">
    <source>
        <dbReference type="ARBA" id="ARBA00022729"/>
    </source>
</evidence>
<dbReference type="PANTHER" id="PTHR43037">
    <property type="entry name" value="UNNAMED PRODUCT-RELATED"/>
    <property type="match status" value="1"/>
</dbReference>
<dbReference type="InterPro" id="IPR029058">
    <property type="entry name" value="AB_hydrolase_fold"/>
</dbReference>
<protein>
    <recommendedName>
        <fullName evidence="2">Phospholipase/carboxylesterase/thioesterase domain-containing protein</fullName>
    </recommendedName>
</protein>
<keyword evidence="1" id="KW-0732">Signal</keyword>
<dbReference type="AlphaFoldDB" id="A0A1C1A9H8"/>
<dbReference type="Pfam" id="PF02230">
    <property type="entry name" value="Abhydrolase_2"/>
    <property type="match status" value="1"/>
</dbReference>
<feature type="domain" description="Phospholipase/carboxylesterase/thioesterase" evidence="2">
    <location>
        <begin position="88"/>
        <end position="200"/>
    </location>
</feature>
<dbReference type="SUPFAM" id="SSF53474">
    <property type="entry name" value="alpha/beta-Hydrolases"/>
    <property type="match status" value="1"/>
</dbReference>
<accession>A0A1C1A9H8</accession>
<evidence type="ECO:0000313" key="4">
    <source>
        <dbReference type="Proteomes" id="UP000093309"/>
    </source>
</evidence>
<dbReference type="RefSeq" id="WP_065850210.1">
    <property type="nucleotide sequence ID" value="NZ_LYPC01000001.1"/>
</dbReference>
<comment type="caution">
    <text evidence="3">The sequence shown here is derived from an EMBL/GenBank/DDBJ whole genome shotgun (WGS) entry which is preliminary data.</text>
</comment>
<dbReference type="InterPro" id="IPR050955">
    <property type="entry name" value="Plant_Biomass_Hydrol_Est"/>
</dbReference>
<evidence type="ECO:0000313" key="3">
    <source>
        <dbReference type="EMBL" id="OCT17265.1"/>
    </source>
</evidence>
<dbReference type="InterPro" id="IPR003140">
    <property type="entry name" value="PLipase/COase/thioEstase"/>
</dbReference>
<gene>
    <name evidence="3" type="ORF">A8709_27445</name>
</gene>
<name>A0A1C1A9H8_9BACL</name>
<dbReference type="OrthoDB" id="9764953at2"/>
<dbReference type="STRING" id="512399.A8709_27445"/>
<sequence>MPVTSHRFCQDIPPNSSLNYQLFVPHDFELKSEQQYPLFVFLHGIKKRGDDISVLNKYGLTWIAESKPDFPFIVVTPQCPADSNWTHVYQSVIALINEITTSYPVDTERMYLTGFSMGGNGTWDIAARSPELFSAIVPISGWYEPEKANLLKDVRIWAFHCVDDDVVRVSGTEEMVEAITNIGGNIKATYYSELGHSHTVMEKTFNNQELYDWLLN</sequence>
<reference evidence="4" key="1">
    <citation type="submission" date="2016-05" db="EMBL/GenBank/DDBJ databases">
        <title>Paenibacillus oryzae. sp. nov., isolated from the rice root.</title>
        <authorList>
            <person name="Zhang J."/>
            <person name="Zhang X."/>
        </authorList>
    </citation>
    <scope>NUCLEOTIDE SEQUENCE [LARGE SCALE GENOMIC DNA]</scope>
    <source>
        <strain evidence="4">KCTC13222</strain>
    </source>
</reference>
<dbReference type="GO" id="GO:0016787">
    <property type="term" value="F:hydrolase activity"/>
    <property type="evidence" value="ECO:0007669"/>
    <property type="project" value="InterPro"/>
</dbReference>
<evidence type="ECO:0000259" key="2">
    <source>
        <dbReference type="Pfam" id="PF02230"/>
    </source>
</evidence>
<proteinExistence type="predicted"/>
<organism evidence="3 4">
    <name type="scientific">Paenibacillus pectinilyticus</name>
    <dbReference type="NCBI Taxonomy" id="512399"/>
    <lineage>
        <taxon>Bacteria</taxon>
        <taxon>Bacillati</taxon>
        <taxon>Bacillota</taxon>
        <taxon>Bacilli</taxon>
        <taxon>Bacillales</taxon>
        <taxon>Paenibacillaceae</taxon>
        <taxon>Paenibacillus</taxon>
    </lineage>
</organism>
<dbReference type="Proteomes" id="UP000093309">
    <property type="component" value="Unassembled WGS sequence"/>
</dbReference>
<dbReference type="EMBL" id="LYPC01000001">
    <property type="protein sequence ID" value="OCT17265.1"/>
    <property type="molecule type" value="Genomic_DNA"/>
</dbReference>
<dbReference type="Gene3D" id="3.40.50.1820">
    <property type="entry name" value="alpha/beta hydrolase"/>
    <property type="match status" value="1"/>
</dbReference>
<dbReference type="PANTHER" id="PTHR43037:SF1">
    <property type="entry name" value="BLL1128 PROTEIN"/>
    <property type="match status" value="1"/>
</dbReference>
<keyword evidence="4" id="KW-1185">Reference proteome</keyword>